<dbReference type="FunFam" id="3.30.830.10:FF:000023">
    <property type="entry name" value="Mitochondrial processing peptidase alpha subunit"/>
    <property type="match status" value="1"/>
</dbReference>
<evidence type="ECO:0000256" key="10">
    <source>
        <dbReference type="RuleBase" id="RU004447"/>
    </source>
</evidence>
<dbReference type="InterPro" id="IPR050361">
    <property type="entry name" value="MPP/UQCRC_Complex"/>
</dbReference>
<evidence type="ECO:0000256" key="7">
    <source>
        <dbReference type="ARBA" id="ARBA00030006"/>
    </source>
</evidence>
<dbReference type="InterPro" id="IPR011765">
    <property type="entry name" value="Pept_M16_N"/>
</dbReference>
<name>A0A163K3S7_ABSGL</name>
<dbReference type="InParanoid" id="A0A163K3S7"/>
<keyword evidence="5" id="KW-0809">Transit peptide</keyword>
<feature type="domain" description="Peptidase M16 N-terminal" evidence="12">
    <location>
        <begin position="73"/>
        <end position="219"/>
    </location>
</feature>
<dbReference type="SUPFAM" id="SSF63411">
    <property type="entry name" value="LuxS/MPP-like metallohydrolase"/>
    <property type="match status" value="2"/>
</dbReference>
<evidence type="ECO:0000313" key="14">
    <source>
        <dbReference type="EMBL" id="SAM04063.1"/>
    </source>
</evidence>
<keyword evidence="6" id="KW-0496">Mitochondrion</keyword>
<dbReference type="Pfam" id="PF00675">
    <property type="entry name" value="Peptidase_M16"/>
    <property type="match status" value="1"/>
</dbReference>
<feature type="region of interest" description="Disordered" evidence="11">
    <location>
        <begin position="290"/>
        <end position="324"/>
    </location>
</feature>
<sequence>MSARILQSATRNGRNVYSSLSKYTGATSLLKRTEATLNIGNKNHLNALPTKTQEYSKASTGLCKITTLPNGVRVASENTPGHFSAVGVYVDAGSRYETATTRGVSHILDRLAFKSTAHRTADQVVGELESLGGNIMCSSSRESIMYQSAIFSQDLGRVLSLLSDVICHPNIDPMEVEEQRMTALYEIEEIWSKPEMILPEILHTVAYQGNTLGNPLLCPPENLAAMTPDLIKSYMQTWYKPERMVIAACGAQHDQVVDLALKYFGDIPASSKEDMLDSVTTHAEALKRQRASAANASHKPSLVSSLFGGKSDTSSSSTTPYELATQPARYTGGTQFLETGPESPLTQVYVAFEGLSIDDEDIYALATLQILLGGGGSFSAGGPGKGMYSRLFTNVLNQYYWVESCQSFNHCYTDSGLFGIAGSCPPQYANAMVEVICRELDLVARSDAGHFCVSDVELNRAKNQLKSSLLMNLESRMVQLEDLGRQVQVHGKKTGIDTMLENIDRVDLDELRRVASRVVRGAVSVTSGGSGKPTIVLQGHLTGVADVAKVAEKYGLGA</sequence>
<dbReference type="AlphaFoldDB" id="A0A163K3S7"/>
<evidence type="ECO:0000256" key="5">
    <source>
        <dbReference type="ARBA" id="ARBA00022946"/>
    </source>
</evidence>
<dbReference type="PANTHER" id="PTHR11851">
    <property type="entry name" value="METALLOPROTEASE"/>
    <property type="match status" value="1"/>
</dbReference>
<dbReference type="OMA" id="LKYHHSP"/>
<dbReference type="GO" id="GO:0006627">
    <property type="term" value="P:protein processing involved in protein targeting to mitochondrion"/>
    <property type="evidence" value="ECO:0007669"/>
    <property type="project" value="TreeGrafter"/>
</dbReference>
<dbReference type="GO" id="GO:0046872">
    <property type="term" value="F:metal ion binding"/>
    <property type="evidence" value="ECO:0007669"/>
    <property type="project" value="InterPro"/>
</dbReference>
<dbReference type="InterPro" id="IPR001431">
    <property type="entry name" value="Pept_M16_Zn_BS"/>
</dbReference>
<gene>
    <name evidence="14" type="primary">ABSGL_09923.1 scaffold 11783</name>
</gene>
<evidence type="ECO:0000313" key="15">
    <source>
        <dbReference type="Proteomes" id="UP000078561"/>
    </source>
</evidence>
<accession>A0A163K3S7</accession>
<dbReference type="Gene3D" id="3.30.830.10">
    <property type="entry name" value="Metalloenzyme, LuxS/M16 peptidase-like"/>
    <property type="match status" value="2"/>
</dbReference>
<evidence type="ECO:0000256" key="4">
    <source>
        <dbReference type="ARBA" id="ARBA00016741"/>
    </source>
</evidence>
<dbReference type="InterPro" id="IPR007863">
    <property type="entry name" value="Peptidase_M16_C"/>
</dbReference>
<protein>
    <recommendedName>
        <fullName evidence="4">Mitochondrial-processing peptidase subunit alpha</fullName>
    </recommendedName>
    <alternativeName>
        <fullName evidence="7">Alpha-MPP</fullName>
    </alternativeName>
    <alternativeName>
        <fullName evidence="8">Inactive zinc metalloprotease alpha</fullName>
    </alternativeName>
    <alternativeName>
        <fullName evidence="9">Matrix processing peptidase</fullName>
    </alternativeName>
</protein>
<evidence type="ECO:0000256" key="3">
    <source>
        <dbReference type="ARBA" id="ARBA00007261"/>
    </source>
</evidence>
<dbReference type="FunCoup" id="A0A163K3S7">
    <property type="interactions" value="966"/>
</dbReference>
<evidence type="ECO:0000256" key="11">
    <source>
        <dbReference type="SAM" id="MobiDB-lite"/>
    </source>
</evidence>
<comment type="function">
    <text evidence="1">Substrate recognition and binding subunit of the essential mitochondrial processing protease (MPP), which cleaves the mitochondrial sequence off newly imported precursors proteins.</text>
</comment>
<dbReference type="OrthoDB" id="277191at2759"/>
<organism evidence="14">
    <name type="scientific">Absidia glauca</name>
    <name type="common">Pin mould</name>
    <dbReference type="NCBI Taxonomy" id="4829"/>
    <lineage>
        <taxon>Eukaryota</taxon>
        <taxon>Fungi</taxon>
        <taxon>Fungi incertae sedis</taxon>
        <taxon>Mucoromycota</taxon>
        <taxon>Mucoromycotina</taxon>
        <taxon>Mucoromycetes</taxon>
        <taxon>Mucorales</taxon>
        <taxon>Cunninghamellaceae</taxon>
        <taxon>Absidia</taxon>
    </lineage>
</organism>
<dbReference type="FunFam" id="3.30.830.10:FF:000032">
    <property type="entry name" value="Mitochondrial processing peptidase, alpha subunit"/>
    <property type="match status" value="1"/>
</dbReference>
<dbReference type="PROSITE" id="PS00143">
    <property type="entry name" value="INSULINASE"/>
    <property type="match status" value="1"/>
</dbReference>
<dbReference type="GO" id="GO:0004222">
    <property type="term" value="F:metalloendopeptidase activity"/>
    <property type="evidence" value="ECO:0007669"/>
    <property type="project" value="InterPro"/>
</dbReference>
<evidence type="ECO:0000256" key="8">
    <source>
        <dbReference type="ARBA" id="ARBA00032315"/>
    </source>
</evidence>
<comment type="subcellular location">
    <subcellularLocation>
        <location evidence="2">Mitochondrion matrix</location>
    </subcellularLocation>
</comment>
<dbReference type="InterPro" id="IPR011249">
    <property type="entry name" value="Metalloenz_LuxS/M16"/>
</dbReference>
<dbReference type="Proteomes" id="UP000078561">
    <property type="component" value="Unassembled WGS sequence"/>
</dbReference>
<dbReference type="STRING" id="4829.A0A163K3S7"/>
<evidence type="ECO:0000259" key="12">
    <source>
        <dbReference type="Pfam" id="PF00675"/>
    </source>
</evidence>
<evidence type="ECO:0000256" key="2">
    <source>
        <dbReference type="ARBA" id="ARBA00004305"/>
    </source>
</evidence>
<proteinExistence type="inferred from homology"/>
<reference evidence="14" key="1">
    <citation type="submission" date="2016-04" db="EMBL/GenBank/DDBJ databases">
        <authorList>
            <person name="Evans L.H."/>
            <person name="Alamgir A."/>
            <person name="Owens N."/>
            <person name="Weber N.D."/>
            <person name="Virtaneva K."/>
            <person name="Barbian K."/>
            <person name="Babar A."/>
            <person name="Rosenke K."/>
        </authorList>
    </citation>
    <scope>NUCLEOTIDE SEQUENCE [LARGE SCALE GENOMIC DNA]</scope>
    <source>
        <strain evidence="14">CBS 101.48</strain>
    </source>
</reference>
<keyword evidence="15" id="KW-1185">Reference proteome</keyword>
<evidence type="ECO:0000256" key="9">
    <source>
        <dbReference type="ARBA" id="ARBA00083075"/>
    </source>
</evidence>
<comment type="similarity">
    <text evidence="3 10">Belongs to the peptidase M16 family.</text>
</comment>
<evidence type="ECO:0000256" key="1">
    <source>
        <dbReference type="ARBA" id="ARBA00002123"/>
    </source>
</evidence>
<feature type="domain" description="Peptidase M16 C-terminal" evidence="13">
    <location>
        <begin position="226"/>
        <end position="465"/>
    </location>
</feature>
<evidence type="ECO:0000259" key="13">
    <source>
        <dbReference type="Pfam" id="PF05193"/>
    </source>
</evidence>
<evidence type="ECO:0000256" key="6">
    <source>
        <dbReference type="ARBA" id="ARBA00023128"/>
    </source>
</evidence>
<dbReference type="Pfam" id="PF05193">
    <property type="entry name" value="Peptidase_M16_C"/>
    <property type="match status" value="1"/>
</dbReference>
<dbReference type="EMBL" id="LT554349">
    <property type="protein sequence ID" value="SAM04063.1"/>
    <property type="molecule type" value="Genomic_DNA"/>
</dbReference>
<dbReference type="GO" id="GO:0005759">
    <property type="term" value="C:mitochondrial matrix"/>
    <property type="evidence" value="ECO:0007669"/>
    <property type="project" value="UniProtKB-SubCell"/>
</dbReference>
<dbReference type="PANTHER" id="PTHR11851:SF49">
    <property type="entry name" value="MITOCHONDRIAL-PROCESSING PEPTIDASE SUBUNIT ALPHA"/>
    <property type="match status" value="1"/>
</dbReference>